<reference evidence="3" key="1">
    <citation type="submission" date="2022-11" db="UniProtKB">
        <authorList>
            <consortium name="WormBaseParasite"/>
        </authorList>
    </citation>
    <scope>IDENTIFICATION</scope>
</reference>
<feature type="chain" id="PRO_5037018682" evidence="1">
    <location>
        <begin position="20"/>
        <end position="86"/>
    </location>
</feature>
<proteinExistence type="predicted"/>
<dbReference type="WBParaSite" id="nRc.2.0.1.t01538-RA">
    <property type="protein sequence ID" value="nRc.2.0.1.t01538-RA"/>
    <property type="gene ID" value="nRc.2.0.1.g01538"/>
</dbReference>
<accession>A0A915HIR7</accession>
<protein>
    <submittedName>
        <fullName evidence="3">Uncharacterized protein</fullName>
    </submittedName>
</protein>
<evidence type="ECO:0000256" key="1">
    <source>
        <dbReference type="SAM" id="SignalP"/>
    </source>
</evidence>
<feature type="signal peptide" evidence="1">
    <location>
        <begin position="1"/>
        <end position="19"/>
    </location>
</feature>
<dbReference type="AlphaFoldDB" id="A0A915HIR7"/>
<keyword evidence="1" id="KW-0732">Signal</keyword>
<name>A0A915HIR7_ROMCU</name>
<dbReference type="Proteomes" id="UP000887565">
    <property type="component" value="Unplaced"/>
</dbReference>
<evidence type="ECO:0000313" key="3">
    <source>
        <dbReference type="WBParaSite" id="nRc.2.0.1.t01538-RA"/>
    </source>
</evidence>
<keyword evidence="2" id="KW-1185">Reference proteome</keyword>
<evidence type="ECO:0000313" key="2">
    <source>
        <dbReference type="Proteomes" id="UP000887565"/>
    </source>
</evidence>
<sequence>MRIIILFMQISILISMVVSSSKRWHTQFNTPTHPRYLRNRLSNRYKLADKIYWDIITQELASIRKPRFGKRTIDQQEDEDFHYDNF</sequence>
<organism evidence="2 3">
    <name type="scientific">Romanomermis culicivorax</name>
    <name type="common">Nematode worm</name>
    <dbReference type="NCBI Taxonomy" id="13658"/>
    <lineage>
        <taxon>Eukaryota</taxon>
        <taxon>Metazoa</taxon>
        <taxon>Ecdysozoa</taxon>
        <taxon>Nematoda</taxon>
        <taxon>Enoplea</taxon>
        <taxon>Dorylaimia</taxon>
        <taxon>Mermithida</taxon>
        <taxon>Mermithoidea</taxon>
        <taxon>Mermithidae</taxon>
        <taxon>Romanomermis</taxon>
    </lineage>
</organism>